<dbReference type="AlphaFoldDB" id="A0A6M3KUT0"/>
<dbReference type="InterPro" id="IPR027417">
    <property type="entry name" value="P-loop_NTPase"/>
</dbReference>
<reference evidence="1" key="1">
    <citation type="submission" date="2020-03" db="EMBL/GenBank/DDBJ databases">
        <title>The deep terrestrial virosphere.</title>
        <authorList>
            <person name="Holmfeldt K."/>
            <person name="Nilsson E."/>
            <person name="Simone D."/>
            <person name="Lopez-Fernandez M."/>
            <person name="Wu X."/>
            <person name="de Brujin I."/>
            <person name="Lundin D."/>
            <person name="Andersson A."/>
            <person name="Bertilsson S."/>
            <person name="Dopson M."/>
        </authorList>
    </citation>
    <scope>NUCLEOTIDE SEQUENCE</scope>
    <source>
        <strain evidence="1">MM415B02231</strain>
    </source>
</reference>
<name>A0A6M3KUT0_9ZZZZ</name>
<evidence type="ECO:0000313" key="1">
    <source>
        <dbReference type="EMBL" id="QJA85331.1"/>
    </source>
</evidence>
<gene>
    <name evidence="1" type="ORF">MM415B02231_0002</name>
</gene>
<dbReference type="SUPFAM" id="SSF52540">
    <property type="entry name" value="P-loop containing nucleoside triphosphate hydrolases"/>
    <property type="match status" value="1"/>
</dbReference>
<dbReference type="Pfam" id="PF13481">
    <property type="entry name" value="AAA_25"/>
    <property type="match status" value="1"/>
</dbReference>
<sequence length="257" mass="29815">MRGLTPNELIQWTPPHQQFIIDHDLLLAQGTLMVYGREETWKSMLIGLDMAFKIATGQPWFGYNTIASPIYIFQTEIPQAPLRKRMIKYMSGNKTTSNQIWYSSELYMKLDKGWGYAELEKEIIRTQPKVLIIDPIFSSMSGKLVDDYDVGLFLDRMDMLRSKYKLAIIMIHHTRIAEHNEGQAFHYGADEIFGSSRWPRWMDSIIFVDKISDDESTGLVHLDLTFEKTRHTEAKLPQLHIVARRSDLVFSVNGNKL</sequence>
<protein>
    <submittedName>
        <fullName evidence="1">Putative ATPase domain containing protein</fullName>
    </submittedName>
</protein>
<accession>A0A6M3KUT0</accession>
<dbReference type="Gene3D" id="3.40.50.300">
    <property type="entry name" value="P-loop containing nucleotide triphosphate hydrolases"/>
    <property type="match status" value="1"/>
</dbReference>
<proteinExistence type="predicted"/>
<dbReference type="EMBL" id="MT142568">
    <property type="protein sequence ID" value="QJA85331.1"/>
    <property type="molecule type" value="Genomic_DNA"/>
</dbReference>
<organism evidence="1">
    <name type="scientific">viral metagenome</name>
    <dbReference type="NCBI Taxonomy" id="1070528"/>
    <lineage>
        <taxon>unclassified sequences</taxon>
        <taxon>metagenomes</taxon>
        <taxon>organismal metagenomes</taxon>
    </lineage>
</organism>